<organism evidence="1 2">
    <name type="scientific">Tropicimonas isoalkanivorans</name>
    <dbReference type="NCBI Taxonomy" id="441112"/>
    <lineage>
        <taxon>Bacteria</taxon>
        <taxon>Pseudomonadati</taxon>
        <taxon>Pseudomonadota</taxon>
        <taxon>Alphaproteobacteria</taxon>
        <taxon>Rhodobacterales</taxon>
        <taxon>Roseobacteraceae</taxon>
        <taxon>Tropicimonas</taxon>
    </lineage>
</organism>
<dbReference type="EMBL" id="FOLG01000004">
    <property type="protein sequence ID" value="SFC39272.1"/>
    <property type="molecule type" value="Genomic_DNA"/>
</dbReference>
<reference evidence="1 2" key="1">
    <citation type="submission" date="2016-10" db="EMBL/GenBank/DDBJ databases">
        <authorList>
            <person name="de Groot N.N."/>
        </authorList>
    </citation>
    <scope>NUCLEOTIDE SEQUENCE [LARGE SCALE GENOMIC DNA]</scope>
    <source>
        <strain evidence="1 2">DSM 19548</strain>
    </source>
</reference>
<dbReference type="Proteomes" id="UP000198728">
    <property type="component" value="Unassembled WGS sequence"/>
</dbReference>
<gene>
    <name evidence="1" type="ORF">SAMN04488094_104204</name>
</gene>
<proteinExistence type="predicted"/>
<dbReference type="AlphaFoldDB" id="A0A1I1IU72"/>
<accession>A0A1I1IU72</accession>
<name>A0A1I1IU72_9RHOB</name>
<evidence type="ECO:0000313" key="1">
    <source>
        <dbReference type="EMBL" id="SFC39272.1"/>
    </source>
</evidence>
<sequence length="174" mass="18661">MARKSLVGGVYVFHFGTHLAFGLCTHEETGGIGPRLGQLMRLFRGVAEEVPEDVSAILSRPLLTSVFVNLPIMIRAGEAIKLTDVPVPPELAGPPRFRVGGPHSEHFFLVEGLGEAETPVEGGALKADIPGAPDQAIASFGALERIFKFDLTPERAFAFFTGTATLNEECEALF</sequence>
<keyword evidence="2" id="KW-1185">Reference proteome</keyword>
<evidence type="ECO:0000313" key="2">
    <source>
        <dbReference type="Proteomes" id="UP000198728"/>
    </source>
</evidence>
<protein>
    <submittedName>
        <fullName evidence="1">Uncharacterized protein</fullName>
    </submittedName>
</protein>
<dbReference type="RefSeq" id="WP_093360522.1">
    <property type="nucleotide sequence ID" value="NZ_FOLG01000004.1"/>
</dbReference>